<keyword evidence="2" id="KW-1185">Reference proteome</keyword>
<feature type="chain" id="PRO_5009311887" evidence="1">
    <location>
        <begin position="23"/>
        <end position="117"/>
    </location>
</feature>
<dbReference type="AlphaFoldDB" id="A0A1I7Y6T4"/>
<evidence type="ECO:0000313" key="3">
    <source>
        <dbReference type="WBParaSite" id="L893_g13251.t1"/>
    </source>
</evidence>
<feature type="signal peptide" evidence="1">
    <location>
        <begin position="1"/>
        <end position="22"/>
    </location>
</feature>
<keyword evidence="1" id="KW-0732">Signal</keyword>
<protein>
    <submittedName>
        <fullName evidence="3">Saposin B-type domain-containing protein</fullName>
    </submittedName>
</protein>
<organism evidence="2 3">
    <name type="scientific">Steinernema glaseri</name>
    <dbReference type="NCBI Taxonomy" id="37863"/>
    <lineage>
        <taxon>Eukaryota</taxon>
        <taxon>Metazoa</taxon>
        <taxon>Ecdysozoa</taxon>
        <taxon>Nematoda</taxon>
        <taxon>Chromadorea</taxon>
        <taxon>Rhabditida</taxon>
        <taxon>Tylenchina</taxon>
        <taxon>Panagrolaimomorpha</taxon>
        <taxon>Strongyloidoidea</taxon>
        <taxon>Steinernematidae</taxon>
        <taxon>Steinernema</taxon>
    </lineage>
</organism>
<dbReference type="Proteomes" id="UP000095287">
    <property type="component" value="Unplaced"/>
</dbReference>
<evidence type="ECO:0000256" key="1">
    <source>
        <dbReference type="SAM" id="SignalP"/>
    </source>
</evidence>
<sequence>MKVFDAAVLIFGVAVLADLAEAKKFSVVLTPDGCEPEVFGPFLADPCGPFGNNRTLSKPPYLMGEVDTPEEAVYTLCCLMKVCIPELISGMLCQNNPASRVQQFMQGNYNKCSMCSN</sequence>
<dbReference type="WBParaSite" id="L893_g13251.t1">
    <property type="protein sequence ID" value="L893_g13251.t1"/>
    <property type="gene ID" value="L893_g13251"/>
</dbReference>
<name>A0A1I7Y6T4_9BILA</name>
<evidence type="ECO:0000313" key="2">
    <source>
        <dbReference type="Proteomes" id="UP000095287"/>
    </source>
</evidence>
<proteinExistence type="predicted"/>
<accession>A0A1I7Y6T4</accession>
<reference evidence="3" key="1">
    <citation type="submission" date="2016-11" db="UniProtKB">
        <authorList>
            <consortium name="WormBaseParasite"/>
        </authorList>
    </citation>
    <scope>IDENTIFICATION</scope>
</reference>